<evidence type="ECO:0000313" key="2">
    <source>
        <dbReference type="Proteomes" id="UP000317839"/>
    </source>
</evidence>
<dbReference type="InterPro" id="IPR058532">
    <property type="entry name" value="YjbR/MT2646/Rv2570-like"/>
</dbReference>
<dbReference type="Proteomes" id="UP000317839">
    <property type="component" value="Unassembled WGS sequence"/>
</dbReference>
<dbReference type="PANTHER" id="PTHR35145:SF1">
    <property type="entry name" value="CYTOPLASMIC PROTEIN"/>
    <property type="match status" value="1"/>
</dbReference>
<keyword evidence="1" id="KW-0238">DNA-binding</keyword>
<dbReference type="PANTHER" id="PTHR35145">
    <property type="entry name" value="CYTOPLASMIC PROTEIN-RELATED"/>
    <property type="match status" value="1"/>
</dbReference>
<dbReference type="OrthoDB" id="3194910at2"/>
<dbReference type="GO" id="GO:0003677">
    <property type="term" value="F:DNA binding"/>
    <property type="evidence" value="ECO:0007669"/>
    <property type="project" value="UniProtKB-KW"/>
</dbReference>
<dbReference type="InterPro" id="IPR038056">
    <property type="entry name" value="YjbR-like_sf"/>
</dbReference>
<dbReference type="AlphaFoldDB" id="A0A545TJR5"/>
<gene>
    <name evidence="1" type="ORF">FLL45_05835</name>
</gene>
<reference evidence="1 2" key="1">
    <citation type="submission" date="2019-06" db="EMBL/GenBank/DDBJ databases">
        <title>Draft genome of Aliikangiella marina GYP-15.</title>
        <authorList>
            <person name="Wang G."/>
        </authorList>
    </citation>
    <scope>NUCLEOTIDE SEQUENCE [LARGE SCALE GENOMIC DNA]</scope>
    <source>
        <strain evidence="1 2">GYP-15</strain>
    </source>
</reference>
<keyword evidence="2" id="KW-1185">Reference proteome</keyword>
<dbReference type="Pfam" id="PF04237">
    <property type="entry name" value="YjbR"/>
    <property type="match status" value="1"/>
</dbReference>
<dbReference type="SUPFAM" id="SSF142906">
    <property type="entry name" value="YjbR-like"/>
    <property type="match status" value="1"/>
</dbReference>
<accession>A0A545TJR5</accession>
<organism evidence="1 2">
    <name type="scientific">Aliikangiella marina</name>
    <dbReference type="NCBI Taxonomy" id="1712262"/>
    <lineage>
        <taxon>Bacteria</taxon>
        <taxon>Pseudomonadati</taxon>
        <taxon>Pseudomonadota</taxon>
        <taxon>Gammaproteobacteria</taxon>
        <taxon>Oceanospirillales</taxon>
        <taxon>Pleioneaceae</taxon>
        <taxon>Aliikangiella</taxon>
    </lineage>
</organism>
<name>A0A545TJR5_9GAMM</name>
<sequence>MDHRQLCDYFQNKLGASASYPFGPEVRVYKVGNKMFGIIAEANNPLSINLKCDPDEALALRDVFENVIPGYHMNKVHWNTVIMEGDVPDGEVMRMIDNSYDLIVASLPKKIRNNLTETN</sequence>
<protein>
    <submittedName>
        <fullName evidence="1">MmcQ/YjbR family DNA-binding protein</fullName>
    </submittedName>
</protein>
<dbReference type="RefSeq" id="WP_142941034.1">
    <property type="nucleotide sequence ID" value="NZ_VIKR01000001.1"/>
</dbReference>
<dbReference type="Gene3D" id="3.90.1150.30">
    <property type="match status" value="1"/>
</dbReference>
<comment type="caution">
    <text evidence="1">The sequence shown here is derived from an EMBL/GenBank/DDBJ whole genome shotgun (WGS) entry which is preliminary data.</text>
</comment>
<dbReference type="EMBL" id="VIKR01000001">
    <property type="protein sequence ID" value="TQV77462.1"/>
    <property type="molecule type" value="Genomic_DNA"/>
</dbReference>
<evidence type="ECO:0000313" key="1">
    <source>
        <dbReference type="EMBL" id="TQV77462.1"/>
    </source>
</evidence>
<dbReference type="InterPro" id="IPR007351">
    <property type="entry name" value="YjbR"/>
</dbReference>
<proteinExistence type="predicted"/>